<feature type="compositionally biased region" description="Acidic residues" evidence="4">
    <location>
        <begin position="1387"/>
        <end position="1401"/>
    </location>
</feature>
<dbReference type="InterPro" id="IPR056884">
    <property type="entry name" value="NPHP3-like_N"/>
</dbReference>
<protein>
    <recommendedName>
        <fullName evidence="5">Nephrocystin 3-like N-terminal domain-containing protein</fullName>
    </recommendedName>
</protein>
<dbReference type="SUPFAM" id="SSF52540">
    <property type="entry name" value="P-loop containing nucleoside triphosphate hydrolases"/>
    <property type="match status" value="1"/>
</dbReference>
<sequence>MTSEDQDFVLLEDEDLVDYNVDGLLPQPAEEITKIQKWLSPTDYNSASSEISKHKLSYTPGTGEWIQEADQYQQWLRSTEYGTLWIKGVAGSGKSVVAAHVASLFSLTKVPVLHFFFRQIIEANKTPQSLARDWLSQILPISPLLQLNLKDLVKEGRTLEDVSFDDLWELLVSAISTTAETVYCIADALDEMDIWNEHFLQKLAALGRRSPSKIKVFITSRPLPYIEKGMAHSGTIQLVLRPQLVDRDILIYLNTRLDQTALADNTKSEIQDVLGSKSQGLFLYARLMIDDILGSGATDPENISVALQQLPSGLGNMYSRMLNDHSIRSGTPQDLQLLILQCVTHSSRPLRLLELSTVADFVRKSSNNRVFSPPMGLREGTKSVIRNGCGPLLEILEDETVSIIHHSFTEYLIEPKRSQPLDGNVSFPHVERSQTHLVIAKLCVSYLLSEWLPDKVNDNETTDGNLSARLEHPFLDYALHNWTHHVLNYGKSDNELFRLLDRLLEPGSISLSSCLKFTDFGLKDRDAVKHFESISPLHICALKGLTAYSIHLIKLGQEIDGLDFESRTPLHRAAEKGHHGVVEALIQNGAANNMADWAGFTPLHLAASSNNAMAVKALLISGVDPFTPKTREHPGRRCGSAKRTTGMTAVEYASTYGHTEALIEFLPFLDRNGLSKALGWSAPRRRTENVLAILATSKVDVNEKFEDNTPIHSAAHALDVVSMKRLLELGANVSIKSSNIFSDDSVWYRSENYFSPLHAFTRSCRGTVASPLPEVLEGIRLLLEAGCDINEFSSSGLTPLQHAVRSTADYLHQNFCPMEVVEFLLDNGADTSLRATSDGSAILHLADSELESTVDLLVAKGADVNARRISDSRTPLMCATCSGKERTILALIKNGADCNAVDNNGNTALHIVLTNHSPSSAVVNALLANGADPNVRNKEGDMALHVMKSWAGQDFLLPSLLTANMDLEARTTDGLTILLRAVKNNNDLGGIKSLIKAGAQIDTRDFEGRTVLHYCSEKENCIVLFRLLIDMGADPMLRDFDGNTLYHVVARQTPSYHAKEQLELLMILFELGISPNARNHAGQTPFHIAAGRKRSSKTWIPNATDPFQFLLGPTCMADVNASDNKGIRPIHLAATLSEAQVQELLDHGADPLVVTVEGQSVLHVASRTRQCNIVGMMIEIYNEKVPDQSAEPGISPSTSSGASPMVDLIDRDGRTALHYAVRSGRLESVAILLGLGRADPNIKDSMWLSPLDMCMQFRDENARWLASKNKSDSRPYLQASYVALDDTSRPLNCRTDPPSRKNFASTITSEYQSVGIRQIIRLLVQNGADVSFMGLSDLRSPRIGHKTTFEVAIETGCEIMVDELLRVESLNPPKLESGKETSKSMSETDDSSDESDSDDESSFGCSSTWNLFAEKYVALRSQSSVKLLEGIVKPGRSNLATFRTLLQTEDDRGVEEFKNLVRNLLLPQWDGVACMTMLVKWGYASILEKFESEATLVTAEWMAEKDNKNLSGGLRYLLHLACYRSLPNLDVLKALPLSDIDSQAKDGRTALHILAPTTHWWQSLGMEFLLERGANPNIKDTSGMTPLFLAVAGARSERAVEILLRYAADPNIVDNKGLTCLSLAGRNTCVIRQLIKAGANVFAGVKPFIFDAIAALNLEAIQLLREVESDFNVRPIPEKKEDLDKSQDSKSRRKLEKLSISKTVAAMSYAIHYAASLEFNRPISKENMIPIIRELLKGGANPMLSYNEDGDSVLHDIIEHDGIVEPFFEIPNLDLEVRDSKGKTYLLAACSTPNDYFRNHDLEWLRTQPSTAQLLHARGADVAAVDHEGRNIFHHLLKSSVRYSTLRACHSTDFEYFLALPQAATLVVQKDAKGMTPIHHALRGKQLWAIDGLLKNGADPLEVDPEGNTALHHLASHLPSSRYNSDSNSHTTTLFEQFLSFGVSINTPNLAGETPLFSLSLSSGFCMQDLQLFESYGADLMVRDKSKIGLLHIISESGKAPVKKDGVEHPTVILFKYLMSKGLDPMMEDANQRSSLDVAMASGSAGILETFKRDQ</sequence>
<feature type="repeat" description="ANK" evidence="3">
    <location>
        <begin position="973"/>
        <end position="1006"/>
    </location>
</feature>
<dbReference type="Pfam" id="PF12796">
    <property type="entry name" value="Ank_2"/>
    <property type="match status" value="4"/>
</dbReference>
<feature type="repeat" description="ANK" evidence="3">
    <location>
        <begin position="1212"/>
        <end position="1245"/>
    </location>
</feature>
<dbReference type="Pfam" id="PF00023">
    <property type="entry name" value="Ank"/>
    <property type="match status" value="1"/>
</dbReference>
<organism evidence="6 7">
    <name type="scientific">Oculimacula yallundae</name>
    <dbReference type="NCBI Taxonomy" id="86028"/>
    <lineage>
        <taxon>Eukaryota</taxon>
        <taxon>Fungi</taxon>
        <taxon>Dikarya</taxon>
        <taxon>Ascomycota</taxon>
        <taxon>Pezizomycotina</taxon>
        <taxon>Leotiomycetes</taxon>
        <taxon>Helotiales</taxon>
        <taxon>Ploettnerulaceae</taxon>
        <taxon>Oculimacula</taxon>
    </lineage>
</organism>
<dbReference type="PROSITE" id="PS50297">
    <property type="entry name" value="ANK_REP_REGION"/>
    <property type="match status" value="10"/>
</dbReference>
<dbReference type="InterPro" id="IPR036770">
    <property type="entry name" value="Ankyrin_rpt-contain_sf"/>
</dbReference>
<dbReference type="InterPro" id="IPR002110">
    <property type="entry name" value="Ankyrin_rpt"/>
</dbReference>
<reference evidence="6 7" key="1">
    <citation type="journal article" date="2024" name="Commun. Biol.">
        <title>Comparative genomic analysis of thermophilic fungi reveals convergent evolutionary adaptations and gene losses.</title>
        <authorList>
            <person name="Steindorff A.S."/>
            <person name="Aguilar-Pontes M.V."/>
            <person name="Robinson A.J."/>
            <person name="Andreopoulos B."/>
            <person name="LaButti K."/>
            <person name="Kuo A."/>
            <person name="Mondo S."/>
            <person name="Riley R."/>
            <person name="Otillar R."/>
            <person name="Haridas S."/>
            <person name="Lipzen A."/>
            <person name="Grimwood J."/>
            <person name="Schmutz J."/>
            <person name="Clum A."/>
            <person name="Reid I.D."/>
            <person name="Moisan M.C."/>
            <person name="Butler G."/>
            <person name="Nguyen T.T.M."/>
            <person name="Dewar K."/>
            <person name="Conant G."/>
            <person name="Drula E."/>
            <person name="Henrissat B."/>
            <person name="Hansel C."/>
            <person name="Singer S."/>
            <person name="Hutchinson M.I."/>
            <person name="de Vries R.P."/>
            <person name="Natvig D.O."/>
            <person name="Powell A.J."/>
            <person name="Tsang A."/>
            <person name="Grigoriev I.V."/>
        </authorList>
    </citation>
    <scope>NUCLEOTIDE SEQUENCE [LARGE SCALE GENOMIC DNA]</scope>
    <source>
        <strain evidence="6 7">CBS 494.80</strain>
    </source>
</reference>
<feature type="repeat" description="ANK" evidence="3">
    <location>
        <begin position="1582"/>
        <end position="1615"/>
    </location>
</feature>
<dbReference type="Pfam" id="PF24883">
    <property type="entry name" value="NPHP3_N"/>
    <property type="match status" value="1"/>
</dbReference>
<evidence type="ECO:0000256" key="1">
    <source>
        <dbReference type="ARBA" id="ARBA00022737"/>
    </source>
</evidence>
<dbReference type="SMART" id="SM00248">
    <property type="entry name" value="ANK"/>
    <property type="match status" value="25"/>
</dbReference>
<dbReference type="PROSITE" id="PS50088">
    <property type="entry name" value="ANK_REPEAT"/>
    <property type="match status" value="12"/>
</dbReference>
<feature type="domain" description="Nephrocystin 3-like N-terminal" evidence="5">
    <location>
        <begin position="61"/>
        <end position="221"/>
    </location>
</feature>
<dbReference type="PANTHER" id="PTHR24198:SF165">
    <property type="entry name" value="ANKYRIN REPEAT-CONTAINING PROTEIN-RELATED"/>
    <property type="match status" value="1"/>
</dbReference>
<feature type="repeat" description="ANK" evidence="3">
    <location>
        <begin position="565"/>
        <end position="597"/>
    </location>
</feature>
<feature type="repeat" description="ANK" evidence="3">
    <location>
        <begin position="1546"/>
        <end position="1581"/>
    </location>
</feature>
<dbReference type="InterPro" id="IPR027417">
    <property type="entry name" value="P-loop_NTPase"/>
</dbReference>
<keyword evidence="2 3" id="KW-0040">ANK repeat</keyword>
<feature type="repeat" description="ANK" evidence="3">
    <location>
        <begin position="598"/>
        <end position="630"/>
    </location>
</feature>
<feature type="repeat" description="ANK" evidence="3">
    <location>
        <begin position="904"/>
        <end position="938"/>
    </location>
</feature>
<dbReference type="SUPFAM" id="SSF48403">
    <property type="entry name" value="Ankyrin repeat"/>
    <property type="match status" value="5"/>
</dbReference>
<name>A0ABR4CZE9_9HELO</name>
<proteinExistence type="predicted"/>
<feature type="repeat" description="ANK" evidence="3">
    <location>
        <begin position="1007"/>
        <end position="1040"/>
    </location>
</feature>
<feature type="repeat" description="ANK" evidence="3">
    <location>
        <begin position="706"/>
        <end position="738"/>
    </location>
</feature>
<evidence type="ECO:0000259" key="5">
    <source>
        <dbReference type="Pfam" id="PF24883"/>
    </source>
</evidence>
<dbReference type="PRINTS" id="PR01415">
    <property type="entry name" value="ANKYRIN"/>
</dbReference>
<evidence type="ECO:0000313" key="7">
    <source>
        <dbReference type="Proteomes" id="UP001595075"/>
    </source>
</evidence>
<evidence type="ECO:0000313" key="6">
    <source>
        <dbReference type="EMBL" id="KAL2075247.1"/>
    </source>
</evidence>
<dbReference type="EMBL" id="JAZHXI010000001">
    <property type="protein sequence ID" value="KAL2075247.1"/>
    <property type="molecule type" value="Genomic_DNA"/>
</dbReference>
<dbReference type="Proteomes" id="UP001595075">
    <property type="component" value="Unassembled WGS sequence"/>
</dbReference>
<evidence type="ECO:0000256" key="3">
    <source>
        <dbReference type="PROSITE-ProRule" id="PRU00023"/>
    </source>
</evidence>
<dbReference type="PANTHER" id="PTHR24198">
    <property type="entry name" value="ANKYRIN REPEAT AND PROTEIN KINASE DOMAIN-CONTAINING PROTEIN"/>
    <property type="match status" value="1"/>
</dbReference>
<keyword evidence="1" id="KW-0677">Repeat</keyword>
<feature type="region of interest" description="Disordered" evidence="4">
    <location>
        <begin position="1371"/>
        <end position="1402"/>
    </location>
</feature>
<feature type="repeat" description="ANK" evidence="3">
    <location>
        <begin position="871"/>
        <end position="903"/>
    </location>
</feature>
<feature type="repeat" description="ANK" evidence="3">
    <location>
        <begin position="795"/>
        <end position="836"/>
    </location>
</feature>
<dbReference type="Gene3D" id="3.40.50.300">
    <property type="entry name" value="P-loop containing nucleotide triphosphate hydrolases"/>
    <property type="match status" value="1"/>
</dbReference>
<evidence type="ECO:0000256" key="4">
    <source>
        <dbReference type="SAM" id="MobiDB-lite"/>
    </source>
</evidence>
<evidence type="ECO:0000256" key="2">
    <source>
        <dbReference type="ARBA" id="ARBA00023043"/>
    </source>
</evidence>
<comment type="caution">
    <text evidence="6">The sequence shown here is derived from an EMBL/GenBank/DDBJ whole genome shotgun (WGS) entry which is preliminary data.</text>
</comment>
<feature type="repeat" description="ANK" evidence="3">
    <location>
        <begin position="1873"/>
        <end position="1905"/>
    </location>
</feature>
<keyword evidence="7" id="KW-1185">Reference proteome</keyword>
<gene>
    <name evidence="6" type="ORF">VTL71DRAFT_190</name>
</gene>
<accession>A0ABR4CZE9</accession>
<dbReference type="Gene3D" id="1.25.40.20">
    <property type="entry name" value="Ankyrin repeat-containing domain"/>
    <property type="match status" value="6"/>
</dbReference>